<accession>A0A1A6BJI0</accession>
<reference evidence="1 2" key="1">
    <citation type="submission" date="2016-06" db="EMBL/GenBank/DDBJ databases">
        <authorList>
            <person name="Kjaerup R.B."/>
            <person name="Dalgaard T.S."/>
            <person name="Juul-Madsen H.R."/>
        </authorList>
    </citation>
    <scope>NUCLEOTIDE SEQUENCE [LARGE SCALE GENOMIC DNA]</scope>
    <source>
        <strain evidence="1 2">1245752.6</strain>
    </source>
</reference>
<dbReference type="OrthoDB" id="4752713at2"/>
<sequence>MCQDAVLALLRGDQRLKDLGGAGFVVEPEFSFEQRPNGSGAFIVICWRTTDFEPDIQANAAQHFDLYVHMPVKVSTRFAPINQIIDRCDELFRGVEDSDPVVGDDGWQLEYVGFQGRGFQMKDETYETICRPASYFALGSRITTP</sequence>
<proteinExistence type="predicted"/>
<dbReference type="Proteomes" id="UP000093757">
    <property type="component" value="Unassembled WGS sequence"/>
</dbReference>
<evidence type="ECO:0000313" key="1">
    <source>
        <dbReference type="EMBL" id="OBS02456.1"/>
    </source>
</evidence>
<dbReference type="EMBL" id="MAEM01000186">
    <property type="protein sequence ID" value="OBS02456.1"/>
    <property type="molecule type" value="Genomic_DNA"/>
</dbReference>
<comment type="caution">
    <text evidence="1">The sequence shown here is derived from an EMBL/GenBank/DDBJ whole genome shotgun (WGS) entry which is preliminary data.</text>
</comment>
<gene>
    <name evidence="1" type="ORF">A9W98_14865</name>
</gene>
<protein>
    <submittedName>
        <fullName evidence="1">Uncharacterized protein</fullName>
    </submittedName>
</protein>
<evidence type="ECO:0000313" key="2">
    <source>
        <dbReference type="Proteomes" id="UP000093757"/>
    </source>
</evidence>
<name>A0A1A6BJI0_MYCGO</name>
<dbReference type="RefSeq" id="WP_065133375.1">
    <property type="nucleotide sequence ID" value="NZ_MAEM01000186.1"/>
</dbReference>
<dbReference type="AlphaFoldDB" id="A0A1A6BJI0"/>
<organism evidence="1 2">
    <name type="scientific">Mycobacterium gordonae</name>
    <dbReference type="NCBI Taxonomy" id="1778"/>
    <lineage>
        <taxon>Bacteria</taxon>
        <taxon>Bacillati</taxon>
        <taxon>Actinomycetota</taxon>
        <taxon>Actinomycetes</taxon>
        <taxon>Mycobacteriales</taxon>
        <taxon>Mycobacteriaceae</taxon>
        <taxon>Mycobacterium</taxon>
    </lineage>
</organism>